<comment type="cofactor">
    <cofactor evidence="1">
        <name>Mg(2+)</name>
        <dbReference type="ChEBI" id="CHEBI:18420"/>
    </cofactor>
</comment>
<keyword evidence="7" id="KW-0408">Iron</keyword>
<dbReference type="InterPro" id="IPR051457">
    <property type="entry name" value="2-oxoacid:Fd_oxidoreductase"/>
</dbReference>
<dbReference type="InterPro" id="IPR011896">
    <property type="entry name" value="OFOB"/>
</dbReference>
<keyword evidence="5" id="KW-0460">Magnesium</keyword>
<keyword evidence="4" id="KW-0479">Metal-binding</keyword>
<evidence type="ECO:0000256" key="5">
    <source>
        <dbReference type="ARBA" id="ARBA00022842"/>
    </source>
</evidence>
<dbReference type="Gene3D" id="3.40.50.970">
    <property type="match status" value="1"/>
</dbReference>
<dbReference type="InterPro" id="IPR032686">
    <property type="entry name" value="PFO_beta_C"/>
</dbReference>
<gene>
    <name evidence="12" type="ORF">CWE10_03000</name>
</gene>
<dbReference type="Pfam" id="PF12367">
    <property type="entry name" value="PFO_beta_C"/>
    <property type="match status" value="1"/>
</dbReference>
<dbReference type="RefSeq" id="WP_043713658.1">
    <property type="nucleotide sequence ID" value="NZ_PIUK01000015.1"/>
</dbReference>
<dbReference type="AlphaFoldDB" id="A0A953I661"/>
<dbReference type="GO" id="GO:0016625">
    <property type="term" value="F:oxidoreductase activity, acting on the aldehyde or oxo group of donors, iron-sulfur protein as acceptor"/>
    <property type="evidence" value="ECO:0007669"/>
    <property type="project" value="UniProtKB-ARBA"/>
</dbReference>
<dbReference type="GO" id="GO:0045333">
    <property type="term" value="P:cellular respiration"/>
    <property type="evidence" value="ECO:0007669"/>
    <property type="project" value="UniProtKB-ARBA"/>
</dbReference>
<dbReference type="GO" id="GO:0046872">
    <property type="term" value="F:metal ion binding"/>
    <property type="evidence" value="ECO:0007669"/>
    <property type="project" value="UniProtKB-KW"/>
</dbReference>
<dbReference type="Pfam" id="PF02775">
    <property type="entry name" value="TPP_enzyme_C"/>
    <property type="match status" value="1"/>
</dbReference>
<dbReference type="SUPFAM" id="SSF52518">
    <property type="entry name" value="Thiamin diphosphate-binding fold (THDP-binding)"/>
    <property type="match status" value="1"/>
</dbReference>
<keyword evidence="8" id="KW-0411">Iron-sulfur</keyword>
<dbReference type="GO" id="GO:0030976">
    <property type="term" value="F:thiamine pyrophosphate binding"/>
    <property type="evidence" value="ECO:0007669"/>
    <property type="project" value="InterPro"/>
</dbReference>
<protein>
    <submittedName>
        <fullName evidence="12">2-oxoacid ferredoxin oxidoreductase</fullName>
    </submittedName>
</protein>
<evidence type="ECO:0000256" key="9">
    <source>
        <dbReference type="ARBA" id="ARBA00023052"/>
    </source>
</evidence>
<organism evidence="12 13">
    <name type="scientific">Symbiobacterium thermophilum</name>
    <dbReference type="NCBI Taxonomy" id="2734"/>
    <lineage>
        <taxon>Bacteria</taxon>
        <taxon>Bacillati</taxon>
        <taxon>Bacillota</taxon>
        <taxon>Clostridia</taxon>
        <taxon>Eubacteriales</taxon>
        <taxon>Symbiobacteriaceae</taxon>
        <taxon>Symbiobacterium</taxon>
    </lineage>
</organism>
<dbReference type="Proteomes" id="UP000732377">
    <property type="component" value="Unassembled WGS sequence"/>
</dbReference>
<reference evidence="12" key="1">
    <citation type="submission" date="2017-11" db="EMBL/GenBank/DDBJ databases">
        <title>Three new genomes from thermophilic consortium.</title>
        <authorList>
            <person name="Quaggio R."/>
            <person name="Amgarten D."/>
            <person name="Setubal J.C."/>
        </authorList>
    </citation>
    <scope>NUCLEOTIDE SEQUENCE</scope>
    <source>
        <strain evidence="12">ZCTH01-B2</strain>
    </source>
</reference>
<evidence type="ECO:0000256" key="4">
    <source>
        <dbReference type="ARBA" id="ARBA00022723"/>
    </source>
</evidence>
<comment type="cofactor">
    <cofactor evidence="3">
        <name>[4Fe-4S] cluster</name>
        <dbReference type="ChEBI" id="CHEBI:49883"/>
    </cofactor>
</comment>
<feature type="domain" description="Pyruvate ferredoxin oxidoreductase beta subunit C-terminal" evidence="11">
    <location>
        <begin position="200"/>
        <end position="265"/>
    </location>
</feature>
<dbReference type="InterPro" id="IPR029061">
    <property type="entry name" value="THDP-binding"/>
</dbReference>
<comment type="cofactor">
    <cofactor evidence="2">
        <name>thiamine diphosphate</name>
        <dbReference type="ChEBI" id="CHEBI:58937"/>
    </cofactor>
</comment>
<evidence type="ECO:0000256" key="8">
    <source>
        <dbReference type="ARBA" id="ARBA00023014"/>
    </source>
</evidence>
<keyword evidence="9" id="KW-0786">Thiamine pyrophosphate</keyword>
<comment type="caution">
    <text evidence="12">The sequence shown here is derived from an EMBL/GenBank/DDBJ whole genome shotgun (WGS) entry which is preliminary data.</text>
</comment>
<evidence type="ECO:0000256" key="6">
    <source>
        <dbReference type="ARBA" id="ARBA00023002"/>
    </source>
</evidence>
<dbReference type="GO" id="GO:0051536">
    <property type="term" value="F:iron-sulfur cluster binding"/>
    <property type="evidence" value="ECO:0007669"/>
    <property type="project" value="UniProtKB-KW"/>
</dbReference>
<proteinExistence type="predicted"/>
<feature type="domain" description="Thiamine pyrophosphate enzyme TPP-binding" evidence="10">
    <location>
        <begin position="49"/>
        <end position="194"/>
    </location>
</feature>
<evidence type="ECO:0000256" key="2">
    <source>
        <dbReference type="ARBA" id="ARBA00001964"/>
    </source>
</evidence>
<dbReference type="PANTHER" id="PTHR48084:SF4">
    <property type="entry name" value="2-OXOGLUTARATE OXIDOREDUCTASE SUBUNIT KORB"/>
    <property type="match status" value="1"/>
</dbReference>
<evidence type="ECO:0000259" key="11">
    <source>
        <dbReference type="Pfam" id="PF12367"/>
    </source>
</evidence>
<sequence length="289" mass="31728">MAVTMADFRTSEKSWWCPGCGDFGVLAALQKALVDLQIEPEKVAVVSGIGCSGKIGNYINSYNLHTVHGRALAAAQALKLANRELTVIAAGGDGDGFAIGMGHYMHALRRNVNITYIVMDNMIYGLTKGQTSPTSETGFTTKSTPTGNLESPVNQLQLALASGCGFVASGFSANQKQLVEIIKRAIQHPGFALVSTYSPCVTFNRVNTFDFFKQNLVNLDEDPSYNRHDRFAAMKKLMETQELVTGIIYEDPESVPYEDRVPGFREQGIVNQDWTMDPAVWEQIVAQYK</sequence>
<evidence type="ECO:0000256" key="3">
    <source>
        <dbReference type="ARBA" id="ARBA00001966"/>
    </source>
</evidence>
<evidence type="ECO:0000256" key="1">
    <source>
        <dbReference type="ARBA" id="ARBA00001946"/>
    </source>
</evidence>
<dbReference type="NCBIfam" id="TIGR02177">
    <property type="entry name" value="PorB_KorB"/>
    <property type="match status" value="1"/>
</dbReference>
<evidence type="ECO:0000256" key="7">
    <source>
        <dbReference type="ARBA" id="ARBA00023004"/>
    </source>
</evidence>
<keyword evidence="6" id="KW-0560">Oxidoreductase</keyword>
<name>A0A953I661_SYMTR</name>
<evidence type="ECO:0000313" key="13">
    <source>
        <dbReference type="Proteomes" id="UP000732377"/>
    </source>
</evidence>
<dbReference type="EMBL" id="PIUK01000015">
    <property type="protein sequence ID" value="MBY6275173.1"/>
    <property type="molecule type" value="Genomic_DNA"/>
</dbReference>
<evidence type="ECO:0000313" key="12">
    <source>
        <dbReference type="EMBL" id="MBY6275173.1"/>
    </source>
</evidence>
<evidence type="ECO:0000259" key="10">
    <source>
        <dbReference type="Pfam" id="PF02775"/>
    </source>
</evidence>
<dbReference type="InterPro" id="IPR011766">
    <property type="entry name" value="TPP_enzyme_TPP-bd"/>
</dbReference>
<dbReference type="CDD" id="cd03375">
    <property type="entry name" value="TPP_OGFOR"/>
    <property type="match status" value="1"/>
</dbReference>
<dbReference type="PANTHER" id="PTHR48084">
    <property type="entry name" value="2-OXOGLUTARATE OXIDOREDUCTASE SUBUNIT KORB-RELATED"/>
    <property type="match status" value="1"/>
</dbReference>
<accession>A0A953I661</accession>